<proteinExistence type="predicted"/>
<dbReference type="OrthoDB" id="9814627at2"/>
<accession>A0A1K1S0K0</accession>
<organism evidence="1 2">
    <name type="scientific">Sinomicrobium oceani</name>
    <dbReference type="NCBI Taxonomy" id="1150368"/>
    <lineage>
        <taxon>Bacteria</taxon>
        <taxon>Pseudomonadati</taxon>
        <taxon>Bacteroidota</taxon>
        <taxon>Flavobacteriia</taxon>
        <taxon>Flavobacteriales</taxon>
        <taxon>Flavobacteriaceae</taxon>
        <taxon>Sinomicrobium</taxon>
    </lineage>
</organism>
<evidence type="ECO:0000313" key="2">
    <source>
        <dbReference type="Proteomes" id="UP000182248"/>
    </source>
</evidence>
<evidence type="ECO:0000313" key="1">
    <source>
        <dbReference type="EMBL" id="SFW77615.1"/>
    </source>
</evidence>
<gene>
    <name evidence="1" type="ORF">SAMN02927921_04249</name>
</gene>
<dbReference type="RefSeq" id="WP_072319459.1">
    <property type="nucleotide sequence ID" value="NZ_FPJE01000047.1"/>
</dbReference>
<name>A0A1K1S0K0_9FLAO</name>
<dbReference type="AlphaFoldDB" id="A0A1K1S0K0"/>
<protein>
    <submittedName>
        <fullName evidence="1">YD repeat-containing protein</fullName>
    </submittedName>
</protein>
<keyword evidence="2" id="KW-1185">Reference proteome</keyword>
<dbReference type="STRING" id="1150368.SAMN02927921_04249"/>
<dbReference type="Proteomes" id="UP000182248">
    <property type="component" value="Unassembled WGS sequence"/>
</dbReference>
<dbReference type="EMBL" id="FPJE01000047">
    <property type="protein sequence ID" value="SFW77615.1"/>
    <property type="molecule type" value="Genomic_DNA"/>
</dbReference>
<sequence>MGWIVPSGGKQLSVFLPAGEYSLRFNANNSSFIHNGSGNMGLPNFTFDGRIGFNHLVTGVYSGKFFHTSFEEDVNSNSTHAYTGKYSHYGTYQINLESPAPGDYILEYWIYNTGLQSWEHKEEPVSLTSSGSFSKTIGQSNRYIDEIRFYPVHAQITTYTYEPLVGMTSMTDVSGRKTTYDYDDFNRLEFIRDDKEMLLQENKYHYKN</sequence>
<reference evidence="1 2" key="1">
    <citation type="submission" date="2016-11" db="EMBL/GenBank/DDBJ databases">
        <authorList>
            <person name="Jaros S."/>
            <person name="Januszkiewicz K."/>
            <person name="Wedrychowicz H."/>
        </authorList>
    </citation>
    <scope>NUCLEOTIDE SEQUENCE [LARGE SCALE GENOMIC DNA]</scope>
    <source>
        <strain evidence="1 2">CGMCC 1.12145</strain>
    </source>
</reference>